<feature type="compositionally biased region" description="Basic and acidic residues" evidence="2">
    <location>
        <begin position="116"/>
        <end position="138"/>
    </location>
</feature>
<feature type="coiled-coil region" evidence="1">
    <location>
        <begin position="253"/>
        <end position="287"/>
    </location>
</feature>
<dbReference type="Proteomes" id="UP000887561">
    <property type="component" value="Unplaced"/>
</dbReference>
<accession>A0A915MCX0</accession>
<organism evidence="3 4">
    <name type="scientific">Meloidogyne javanica</name>
    <name type="common">Root-knot nematode worm</name>
    <dbReference type="NCBI Taxonomy" id="6303"/>
    <lineage>
        <taxon>Eukaryota</taxon>
        <taxon>Metazoa</taxon>
        <taxon>Ecdysozoa</taxon>
        <taxon>Nematoda</taxon>
        <taxon>Chromadorea</taxon>
        <taxon>Rhabditida</taxon>
        <taxon>Tylenchina</taxon>
        <taxon>Tylenchomorpha</taxon>
        <taxon>Tylenchoidea</taxon>
        <taxon>Meloidogynidae</taxon>
        <taxon>Meloidogyninae</taxon>
        <taxon>Meloidogyne</taxon>
        <taxon>Meloidogyne incognita group</taxon>
    </lineage>
</organism>
<evidence type="ECO:0000313" key="3">
    <source>
        <dbReference type="Proteomes" id="UP000887561"/>
    </source>
</evidence>
<evidence type="ECO:0000256" key="1">
    <source>
        <dbReference type="SAM" id="Coils"/>
    </source>
</evidence>
<proteinExistence type="predicted"/>
<protein>
    <submittedName>
        <fullName evidence="4">Uncharacterized protein</fullName>
    </submittedName>
</protein>
<dbReference type="PANTHER" id="PTHR23208:SF36">
    <property type="entry name" value="LYSOZYME-RELATED"/>
    <property type="match status" value="1"/>
</dbReference>
<keyword evidence="3" id="KW-1185">Reference proteome</keyword>
<dbReference type="SUPFAM" id="SSF51445">
    <property type="entry name" value="(Trans)glycosidases"/>
    <property type="match status" value="1"/>
</dbReference>
<dbReference type="InterPro" id="IPR017853">
    <property type="entry name" value="GH"/>
</dbReference>
<reference evidence="4" key="1">
    <citation type="submission" date="2022-11" db="UniProtKB">
        <authorList>
            <consortium name="WormBaseParasite"/>
        </authorList>
    </citation>
    <scope>IDENTIFICATION</scope>
</reference>
<dbReference type="InterPro" id="IPR051595">
    <property type="entry name" value="GH25_Enzymes"/>
</dbReference>
<dbReference type="Gene3D" id="3.20.20.80">
    <property type="entry name" value="Glycosidases"/>
    <property type="match status" value="1"/>
</dbReference>
<evidence type="ECO:0000313" key="4">
    <source>
        <dbReference type="WBParaSite" id="scaffold36151_cov250.g23014"/>
    </source>
</evidence>
<feature type="region of interest" description="Disordered" evidence="2">
    <location>
        <begin position="107"/>
        <end position="138"/>
    </location>
</feature>
<dbReference type="PANTHER" id="PTHR23208">
    <property type="entry name" value="LYSOZYME PROTEIN"/>
    <property type="match status" value="1"/>
</dbReference>
<dbReference type="WBParaSite" id="scaffold36151_cov250.g23014">
    <property type="protein sequence ID" value="scaffold36151_cov250.g23014"/>
    <property type="gene ID" value="scaffold36151_cov250.g23014"/>
</dbReference>
<evidence type="ECO:0000256" key="2">
    <source>
        <dbReference type="SAM" id="MobiDB-lite"/>
    </source>
</evidence>
<sequence>MATSTDSHKPVIETTTSTEKVSVNNKAFEPKYINGFVNKSVDTKKETLQVERFNVEGGVKQEKLSAPSEEKFTEFNEKFNLGGNLGGLDGNLMKEKEMINKNEEEMLKKKQKHLRKQQEGKGGEKGEKSGEKWENSEEKGFEEDYKEYITEEVKKLTKKFFGSETTTTTKTEENVSFVTDLLMDIPQGPERENFKTTAAELAFVLNLSDKNTPEKLWSLVGIEYGNEEENYHQFEKTFKRLFGCVGKASWSLIHNFMEKHSEAEKMRKKAEEAKEKMESNIKLFNALILVLNKTENNKTYQDWQTKFFKLKITFWNRHRETITSVLNELNCNNVKIGRVWLDIEGEPGENNKNQTYYWYEDIEKNIEFIDGMITTLNENKQLFGIYASKYFWTKITGNEQKYASKNIPLWYAHYDGINNFDDFYSKYSFGGWNKPFMKQYSDQNSEKQKICNLSVDYNWRPL</sequence>
<dbReference type="AlphaFoldDB" id="A0A915MCX0"/>
<dbReference type="GO" id="GO:0007165">
    <property type="term" value="P:signal transduction"/>
    <property type="evidence" value="ECO:0007669"/>
    <property type="project" value="TreeGrafter"/>
</dbReference>
<keyword evidence="1" id="KW-0175">Coiled coil</keyword>
<name>A0A915MCX0_MELJA</name>